<dbReference type="AlphaFoldDB" id="A0A0W8FPK4"/>
<evidence type="ECO:0000313" key="1">
    <source>
        <dbReference type="EMBL" id="KUG22806.1"/>
    </source>
</evidence>
<accession>A0A0W8FPK4</accession>
<organism evidence="1">
    <name type="scientific">hydrocarbon metagenome</name>
    <dbReference type="NCBI Taxonomy" id="938273"/>
    <lineage>
        <taxon>unclassified sequences</taxon>
        <taxon>metagenomes</taxon>
        <taxon>ecological metagenomes</taxon>
    </lineage>
</organism>
<protein>
    <submittedName>
        <fullName evidence="1">Uncharacterized protein</fullName>
    </submittedName>
</protein>
<name>A0A0W8FPK4_9ZZZZ</name>
<gene>
    <name evidence="1" type="ORF">ASZ90_007417</name>
</gene>
<sequence length="112" mass="12127">MGATAATAEHSLSMASASAVVNVDWLPPPILTPPCEVLPGMTMIKLLPILEICAETFRLTPVPTASMIITALTPIMIPSMVRAERILLTHNALSAILRVERILIMIFSTLHR</sequence>
<comment type="caution">
    <text evidence="1">The sequence shown here is derived from an EMBL/GenBank/DDBJ whole genome shotgun (WGS) entry which is preliminary data.</text>
</comment>
<proteinExistence type="predicted"/>
<reference evidence="1" key="1">
    <citation type="journal article" date="2015" name="Proc. Natl. Acad. Sci. U.S.A.">
        <title>Networks of energetic and metabolic interactions define dynamics in microbial communities.</title>
        <authorList>
            <person name="Embree M."/>
            <person name="Liu J.K."/>
            <person name="Al-Bassam M.M."/>
            <person name="Zengler K."/>
        </authorList>
    </citation>
    <scope>NUCLEOTIDE SEQUENCE</scope>
</reference>
<dbReference type="EMBL" id="LNQE01000940">
    <property type="protein sequence ID" value="KUG22806.1"/>
    <property type="molecule type" value="Genomic_DNA"/>
</dbReference>